<feature type="domain" description="dATP/dGTP diphosphohydrolase N-terminal" evidence="2">
    <location>
        <begin position="25"/>
        <end position="123"/>
    </location>
</feature>
<evidence type="ECO:0000313" key="4">
    <source>
        <dbReference type="Proteomes" id="UP000287876"/>
    </source>
</evidence>
<reference evidence="3 4" key="1">
    <citation type="submission" date="2018-12" db="EMBL/GenBank/DDBJ databases">
        <authorList>
            <person name="Betsko A.J."/>
            <person name="Stoner T.H."/>
            <person name="Garlena R.A."/>
            <person name="Russell D.A."/>
            <person name="Pope W.H."/>
            <person name="Jacobs-Sera D."/>
            <person name="Hatfull G.F."/>
        </authorList>
    </citation>
    <scope>NUCLEOTIDE SEQUENCE [LARGE SCALE GENOMIC DNA]</scope>
</reference>
<dbReference type="InterPro" id="IPR044038">
    <property type="entry name" value="dATP/dGTP_diPOhydrolase_N"/>
</dbReference>
<organism evidence="3 4">
    <name type="scientific">Mycobacterium phage Duke13</name>
    <dbReference type="NCBI Taxonomy" id="2499038"/>
    <lineage>
        <taxon>Viruses</taxon>
        <taxon>Duplodnaviria</taxon>
        <taxon>Heunggongvirae</taxon>
        <taxon>Uroviricota</taxon>
        <taxon>Caudoviricetes</taxon>
        <taxon>Omegavirus</taxon>
        <taxon>Omegavirus baka</taxon>
    </lineage>
</organism>
<dbReference type="EMBL" id="MK279849">
    <property type="protein sequence ID" value="AZS07505.1"/>
    <property type="molecule type" value="Genomic_DNA"/>
</dbReference>
<accession>A0A3S9UB40</accession>
<dbReference type="Pfam" id="PF18909">
    <property type="entry name" value="dGTP_diPhyd_N"/>
    <property type="match status" value="1"/>
</dbReference>
<gene>
    <name evidence="3" type="primary">168</name>
    <name evidence="3" type="ORF">PBI_DUKE13_168</name>
</gene>
<evidence type="ECO:0000256" key="1">
    <source>
        <dbReference type="SAM" id="MobiDB-lite"/>
    </source>
</evidence>
<evidence type="ECO:0000259" key="2">
    <source>
        <dbReference type="Pfam" id="PF18909"/>
    </source>
</evidence>
<evidence type="ECO:0000313" key="3">
    <source>
        <dbReference type="EMBL" id="AZS07505.1"/>
    </source>
</evidence>
<dbReference type="Proteomes" id="UP000287876">
    <property type="component" value="Segment"/>
</dbReference>
<name>A0A3S9UB40_9CAUD</name>
<sequence>MSRDPGFGSLAGRSNPAASERKDTNPKDAIGIAKVPFSTVPAQVIAEVGLAMMEGGLKYGRFNFRVSGVRATVYYDAALRHLTAWYEGQDIDPDSGLPHLVKAIACFVVLRDSQIQGNWVDDRPPKSPNDNWVAELNAKAATLLEKYPNPVDAFTELNKPI</sequence>
<feature type="region of interest" description="Disordered" evidence="1">
    <location>
        <begin position="1"/>
        <end position="25"/>
    </location>
</feature>
<proteinExistence type="predicted"/>
<protein>
    <recommendedName>
        <fullName evidence="2">dATP/dGTP diphosphohydrolase N-terminal domain-containing protein</fullName>
    </recommendedName>
</protein>